<dbReference type="AlphaFoldDB" id="A0A385JME3"/>
<protein>
    <submittedName>
        <fullName evidence="2">LicD-family phosphotransferase</fullName>
    </submittedName>
</protein>
<sequence>MDNFLESKRTTRNFIIRLYKILYLKRHNNLSTIKKIISNISKYFINRKFIDKINKYYYENINKKNTEYLDYSCDMALQEYKFPKNIIFPLKEIVFEGKKYPCPNKTKEYLILLYGNNFMTPPNNPYQHGKITKLYDKEYE</sequence>
<dbReference type="InterPro" id="IPR007074">
    <property type="entry name" value="LicD/FKTN/FKRP_NTP_transf"/>
</dbReference>
<evidence type="ECO:0000313" key="2">
    <source>
        <dbReference type="EMBL" id="AXY99509.1"/>
    </source>
</evidence>
<feature type="domain" description="LicD/FKTN/FKRP nucleotidyltransferase" evidence="1">
    <location>
        <begin position="16"/>
        <end position="115"/>
    </location>
</feature>
<reference evidence="2" key="1">
    <citation type="journal article" date="2017" name="PLoS ONE">
        <title>Genetic diversity of the O antigens of Proteus species and the development of a suspension array for molecular serotyping.</title>
        <authorList>
            <person name="Yu X."/>
            <person name="Torzewska A."/>
            <person name="Zhang X."/>
            <person name="Yin Z."/>
            <person name="Drzewiecka D."/>
            <person name="Cao H."/>
            <person name="Liu B."/>
            <person name="Knirel Y.A."/>
            <person name="Rozalski A."/>
            <person name="Wang L."/>
        </authorList>
    </citation>
    <scope>NUCLEOTIDE SEQUENCE</scope>
    <source>
        <strain evidence="2">PrK 34/57</strain>
    </source>
</reference>
<dbReference type="EMBL" id="KY710697">
    <property type="protein sequence ID" value="AXY99509.1"/>
    <property type="molecule type" value="Genomic_DNA"/>
</dbReference>
<dbReference type="GO" id="GO:0009100">
    <property type="term" value="P:glycoprotein metabolic process"/>
    <property type="evidence" value="ECO:0007669"/>
    <property type="project" value="UniProtKB-ARBA"/>
</dbReference>
<organism evidence="2">
    <name type="scientific">Proteus mirabilis</name>
    <dbReference type="NCBI Taxonomy" id="584"/>
    <lineage>
        <taxon>Bacteria</taxon>
        <taxon>Pseudomonadati</taxon>
        <taxon>Pseudomonadota</taxon>
        <taxon>Gammaproteobacteria</taxon>
        <taxon>Enterobacterales</taxon>
        <taxon>Morganellaceae</taxon>
        <taxon>Proteus</taxon>
    </lineage>
</organism>
<proteinExistence type="predicted"/>
<keyword evidence="2" id="KW-0808">Transferase</keyword>
<dbReference type="GO" id="GO:0016740">
    <property type="term" value="F:transferase activity"/>
    <property type="evidence" value="ECO:0007669"/>
    <property type="project" value="UniProtKB-KW"/>
</dbReference>
<evidence type="ECO:0000259" key="1">
    <source>
        <dbReference type="Pfam" id="PF04991"/>
    </source>
</evidence>
<dbReference type="Pfam" id="PF04991">
    <property type="entry name" value="LicD"/>
    <property type="match status" value="1"/>
</dbReference>
<accession>A0A385JME3</accession>
<name>A0A385JME3_PROMI</name>